<feature type="region of interest" description="Disordered" evidence="2">
    <location>
        <begin position="239"/>
        <end position="284"/>
    </location>
</feature>
<proteinExistence type="inferred from homology"/>
<comment type="similarity">
    <text evidence="1">Belongs to the PROTOR family.</text>
</comment>
<evidence type="ECO:0000313" key="4">
    <source>
        <dbReference type="Proteomes" id="UP000314294"/>
    </source>
</evidence>
<dbReference type="GO" id="GO:0038203">
    <property type="term" value="P:TORC2 signaling"/>
    <property type="evidence" value="ECO:0007669"/>
    <property type="project" value="TreeGrafter"/>
</dbReference>
<keyword evidence="4" id="KW-1185">Reference proteome</keyword>
<sequence length="284" mass="29957">MLLILQGVHESKGVTDVYLRLESLIQKVVSPYLGTHGLYSRDGSSHLHCSSCLLEKRLPRSWPSKPGSSPIAKNPVVRSKSYNVPMLTPVVEHDSDSPSGGGAGIRRHSVSEMTSCLEETASLAESTTTAPNASTPSLANHSPASTVSAALSDTVTSGRDPPPRDAAPRPVRPQKASPGEDTHLTGSLVSASSASSASSRALAHDTSSGSSLEITMDHVPESLDSEHDGIFLDFQRCRSGGSSAEQTPTDEDEETCAHSIPDEETCAHSIPDEETCPHSIPDTQ</sequence>
<feature type="compositionally biased region" description="Low complexity" evidence="2">
    <location>
        <begin position="117"/>
        <end position="139"/>
    </location>
</feature>
<name>A0A4Z2FW67_9TELE</name>
<dbReference type="InterPro" id="IPR013745">
    <property type="entry name" value="Bit61/PRR5"/>
</dbReference>
<dbReference type="Proteomes" id="UP000314294">
    <property type="component" value="Unassembled WGS sequence"/>
</dbReference>
<evidence type="ECO:0000313" key="3">
    <source>
        <dbReference type="EMBL" id="TNN45508.1"/>
    </source>
</evidence>
<comment type="caution">
    <text evidence="3">The sequence shown here is derived from an EMBL/GenBank/DDBJ whole genome shotgun (WGS) entry which is preliminary data.</text>
</comment>
<feature type="compositionally biased region" description="Polar residues" evidence="2">
    <location>
        <begin position="140"/>
        <end position="157"/>
    </location>
</feature>
<dbReference type="GO" id="GO:0031932">
    <property type="term" value="C:TORC2 complex"/>
    <property type="evidence" value="ECO:0007669"/>
    <property type="project" value="TreeGrafter"/>
</dbReference>
<dbReference type="AlphaFoldDB" id="A0A4Z2FW67"/>
<feature type="region of interest" description="Disordered" evidence="2">
    <location>
        <begin position="113"/>
        <end position="213"/>
    </location>
</feature>
<reference evidence="3 4" key="1">
    <citation type="submission" date="2019-03" db="EMBL/GenBank/DDBJ databases">
        <title>First draft genome of Liparis tanakae, snailfish: a comprehensive survey of snailfish specific genes.</title>
        <authorList>
            <person name="Kim W."/>
            <person name="Song I."/>
            <person name="Jeong J.-H."/>
            <person name="Kim D."/>
            <person name="Kim S."/>
            <person name="Ryu S."/>
            <person name="Song J.Y."/>
            <person name="Lee S.K."/>
        </authorList>
    </citation>
    <scope>NUCLEOTIDE SEQUENCE [LARGE SCALE GENOMIC DNA]</scope>
    <source>
        <tissue evidence="3">Muscle</tissue>
    </source>
</reference>
<gene>
    <name evidence="3" type="primary">prr5</name>
    <name evidence="3" type="ORF">EYF80_044292</name>
</gene>
<dbReference type="PANTHER" id="PTHR32428:SF4">
    <property type="entry name" value="PROLINE-RICH PROTEIN 5"/>
    <property type="match status" value="1"/>
</dbReference>
<dbReference type="PANTHER" id="PTHR32428">
    <property type="entry name" value="TARGET OF RAPAMYCIN COMPLEX 2 SUBUNIT BIT61-RELATED"/>
    <property type="match status" value="1"/>
</dbReference>
<evidence type="ECO:0000256" key="1">
    <source>
        <dbReference type="ARBA" id="ARBA00010453"/>
    </source>
</evidence>
<feature type="compositionally biased region" description="Low complexity" evidence="2">
    <location>
        <begin position="187"/>
        <end position="201"/>
    </location>
</feature>
<dbReference type="OrthoDB" id="2290221at2759"/>
<protein>
    <submittedName>
        <fullName evidence="3">Proline-rich protein 5</fullName>
    </submittedName>
</protein>
<organism evidence="3 4">
    <name type="scientific">Liparis tanakae</name>
    <name type="common">Tanaka's snailfish</name>
    <dbReference type="NCBI Taxonomy" id="230148"/>
    <lineage>
        <taxon>Eukaryota</taxon>
        <taxon>Metazoa</taxon>
        <taxon>Chordata</taxon>
        <taxon>Craniata</taxon>
        <taxon>Vertebrata</taxon>
        <taxon>Euteleostomi</taxon>
        <taxon>Actinopterygii</taxon>
        <taxon>Neopterygii</taxon>
        <taxon>Teleostei</taxon>
        <taxon>Neoteleostei</taxon>
        <taxon>Acanthomorphata</taxon>
        <taxon>Eupercaria</taxon>
        <taxon>Perciformes</taxon>
        <taxon>Cottioidei</taxon>
        <taxon>Cottales</taxon>
        <taxon>Liparidae</taxon>
        <taxon>Liparis</taxon>
    </lineage>
</organism>
<evidence type="ECO:0000256" key="2">
    <source>
        <dbReference type="SAM" id="MobiDB-lite"/>
    </source>
</evidence>
<dbReference type="EMBL" id="SRLO01000843">
    <property type="protein sequence ID" value="TNN45508.1"/>
    <property type="molecule type" value="Genomic_DNA"/>
</dbReference>
<accession>A0A4Z2FW67</accession>